<name>A0A8S5PPU8_9CAUD</name>
<protein>
    <submittedName>
        <fullName evidence="1">Uncharacterized protein</fullName>
    </submittedName>
</protein>
<organism evidence="1">
    <name type="scientific">Myoviridae sp. ctwwN25</name>
    <dbReference type="NCBI Taxonomy" id="2825209"/>
    <lineage>
        <taxon>Viruses</taxon>
        <taxon>Duplodnaviria</taxon>
        <taxon>Heunggongvirae</taxon>
        <taxon>Uroviricota</taxon>
        <taxon>Caudoviricetes</taxon>
    </lineage>
</organism>
<evidence type="ECO:0000313" key="1">
    <source>
        <dbReference type="EMBL" id="DAE08549.1"/>
    </source>
</evidence>
<reference evidence="1" key="1">
    <citation type="journal article" date="2021" name="Proc. Natl. Acad. Sci. U.S.A.">
        <title>A Catalog of Tens of Thousands of Viruses from Human Metagenomes Reveals Hidden Associations with Chronic Diseases.</title>
        <authorList>
            <person name="Tisza M.J."/>
            <person name="Buck C.B."/>
        </authorList>
    </citation>
    <scope>NUCLEOTIDE SEQUENCE</scope>
    <source>
        <strain evidence="1">CtwwN25</strain>
    </source>
</reference>
<proteinExistence type="predicted"/>
<accession>A0A8S5PPU8</accession>
<dbReference type="EMBL" id="BK015472">
    <property type="protein sequence ID" value="DAE08549.1"/>
    <property type="molecule type" value="Genomic_DNA"/>
</dbReference>
<sequence>MEIIFELNLTSKTPSSAYSNNCRQGGGPA</sequence>